<evidence type="ECO:0000256" key="9">
    <source>
        <dbReference type="PIRSR" id="PIRSR000388-2"/>
    </source>
</evidence>
<comment type="pathway">
    <text evidence="1 7">Cofactor biosynthesis; (R)-pantothenate biosynthesis; (R)-pantoate from 3-methyl-2-oxobutanoate: step 1/2.</text>
</comment>
<name>M1M510_9PROT</name>
<evidence type="ECO:0000256" key="4">
    <source>
        <dbReference type="ARBA" id="ARBA00022655"/>
    </source>
</evidence>
<keyword evidence="11" id="KW-0489">Methyltransferase</keyword>
<dbReference type="STRING" id="1208919.CDSE_0138"/>
<feature type="binding site" evidence="7 10">
    <location>
        <position position="47"/>
    </location>
    <ligand>
        <name>Mg(2+)</name>
        <dbReference type="ChEBI" id="CHEBI:18420"/>
    </ligand>
</feature>
<dbReference type="GO" id="GO:0015940">
    <property type="term" value="P:pantothenate biosynthetic process"/>
    <property type="evidence" value="ECO:0007669"/>
    <property type="project" value="UniProtKB-UniRule"/>
</dbReference>
<dbReference type="RefSeq" id="WP_015396656.1">
    <property type="nucleotide sequence ID" value="NC_020294.1"/>
</dbReference>
<keyword evidence="7 10" id="KW-0479">Metal-binding</keyword>
<dbReference type="GO" id="GO:0003864">
    <property type="term" value="F:3-methyl-2-oxobutanoate hydroxymethyltransferase activity"/>
    <property type="evidence" value="ECO:0007669"/>
    <property type="project" value="UniProtKB-UniRule"/>
</dbReference>
<accession>M1M510</accession>
<dbReference type="EC" id="2.1.2.11" evidence="7"/>
<proteinExistence type="inferred from homology"/>
<protein>
    <recommendedName>
        <fullName evidence="7">3-methyl-2-oxobutanoate hydroxymethyltransferase</fullName>
        <ecNumber evidence="7">2.1.2.11</ecNumber>
    </recommendedName>
    <alternativeName>
        <fullName evidence="7">Ketopantoate hydroxymethyltransferase</fullName>
        <shortName evidence="7">KPHMT</shortName>
    </alternativeName>
</protein>
<evidence type="ECO:0000313" key="12">
    <source>
        <dbReference type="Proteomes" id="UP000011547"/>
    </source>
</evidence>
<dbReference type="EMBL" id="CP003803">
    <property type="protein sequence ID" value="AGF47245.1"/>
    <property type="molecule type" value="Genomic_DNA"/>
</dbReference>
<dbReference type="AlphaFoldDB" id="M1M510"/>
<comment type="catalytic activity">
    <reaction evidence="7">
        <text>(6R)-5,10-methylene-5,6,7,8-tetrahydrofolate + 3-methyl-2-oxobutanoate + H2O = 2-dehydropantoate + (6S)-5,6,7,8-tetrahydrofolate</text>
        <dbReference type="Rhea" id="RHEA:11824"/>
        <dbReference type="ChEBI" id="CHEBI:11561"/>
        <dbReference type="ChEBI" id="CHEBI:11851"/>
        <dbReference type="ChEBI" id="CHEBI:15377"/>
        <dbReference type="ChEBI" id="CHEBI:15636"/>
        <dbReference type="ChEBI" id="CHEBI:57453"/>
        <dbReference type="EC" id="2.1.2.11"/>
    </reaction>
</comment>
<dbReference type="Gene3D" id="3.20.20.60">
    <property type="entry name" value="Phosphoenolpyruvate-binding domains"/>
    <property type="match status" value="1"/>
</dbReference>
<evidence type="ECO:0000256" key="2">
    <source>
        <dbReference type="ARBA" id="ARBA00008676"/>
    </source>
</evidence>
<feature type="binding site" evidence="7 9">
    <location>
        <position position="86"/>
    </location>
    <ligand>
        <name>3-methyl-2-oxobutanoate</name>
        <dbReference type="ChEBI" id="CHEBI:11851"/>
    </ligand>
</feature>
<keyword evidence="7 10" id="KW-0460">Magnesium</keyword>
<evidence type="ECO:0000256" key="7">
    <source>
        <dbReference type="HAMAP-Rule" id="MF_00156"/>
    </source>
</evidence>
<evidence type="ECO:0000256" key="8">
    <source>
        <dbReference type="PIRSR" id="PIRSR000388-1"/>
    </source>
</evidence>
<evidence type="ECO:0000313" key="11">
    <source>
        <dbReference type="EMBL" id="AGF47245.1"/>
    </source>
</evidence>
<evidence type="ECO:0000256" key="6">
    <source>
        <dbReference type="ARBA" id="ARBA00056497"/>
    </source>
</evidence>
<dbReference type="InterPro" id="IPR003700">
    <property type="entry name" value="Pantoate_hydroxy_MeTrfase"/>
</dbReference>
<comment type="function">
    <text evidence="6 7">Catalyzes the reversible reaction in which hydroxymethyl group from 5,10-methylenetetrahydrofolate is transferred onto alpha-ketoisovalerate to form ketopantoate.</text>
</comment>
<evidence type="ECO:0000256" key="10">
    <source>
        <dbReference type="PIRSR" id="PIRSR000388-3"/>
    </source>
</evidence>
<comment type="similarity">
    <text evidence="2 7">Belongs to the PanB family.</text>
</comment>
<dbReference type="HOGENOM" id="CLU_036645_1_0_4"/>
<keyword evidence="7" id="KW-0963">Cytoplasm</keyword>
<dbReference type="PATRIC" id="fig|1208919.3.peg.690"/>
<dbReference type="eggNOG" id="COG0413">
    <property type="taxonomic scope" value="Bacteria"/>
</dbReference>
<comment type="cofactor">
    <cofactor evidence="7 10">
        <name>Mg(2+)</name>
        <dbReference type="ChEBI" id="CHEBI:18420"/>
    </cofactor>
    <text evidence="7 10">Binds 1 Mg(2+) ion per subunit.</text>
</comment>
<keyword evidence="5 7" id="KW-0808">Transferase</keyword>
<evidence type="ECO:0000256" key="1">
    <source>
        <dbReference type="ARBA" id="ARBA00005033"/>
    </source>
</evidence>
<dbReference type="GO" id="GO:0032259">
    <property type="term" value="P:methylation"/>
    <property type="evidence" value="ECO:0007669"/>
    <property type="project" value="UniProtKB-KW"/>
</dbReference>
<dbReference type="SUPFAM" id="SSF51621">
    <property type="entry name" value="Phosphoenolpyruvate/pyruvate domain"/>
    <property type="match status" value="1"/>
</dbReference>
<comment type="subunit">
    <text evidence="3 7">Homodecamer; pentamer of dimers.</text>
</comment>
<feature type="binding site" evidence="7 10">
    <location>
        <position position="86"/>
    </location>
    <ligand>
        <name>Mg(2+)</name>
        <dbReference type="ChEBI" id="CHEBI:18420"/>
    </ligand>
</feature>
<sequence>MSMPSIRKNIFVIKNSKGKQKIAALTAYTSSVARIVDRYVDFILVGDSLGMALYGFSDTLSVTLDMMIAHGSAVVRSSKSACIIIDMPFGSYQESESQAFMNSAKVLANTGAQAIKLEGGSEMAKTVSFLTKRGIPVMGHVGLMPQQFNTAGGFKALKSEEYIFKKILDDALSLEDAGAFAIVLECVAESIGERISSKLSIPVIGIGASPSCDGQILVINDILGMQKDFSPKFVKQYICMEDHIAKAVEQYVSEVRESAFPGKEHCFFS</sequence>
<keyword evidence="4 7" id="KW-0566">Pantothenate biosynthesis</keyword>
<reference evidence="11 12" key="1">
    <citation type="journal article" date="2013" name="Genome Biol. Evol.">
        <title>Genome evolution and phylogenomic analysis of candidatus kinetoplastibacterium, the betaproteobacterial endosymbionts of strigomonas and angomonas.</title>
        <authorList>
            <person name="Alves J.M."/>
            <person name="Serrano M.G."/>
            <person name="Maia da Silva F."/>
            <person name="Voegtly L.J."/>
            <person name="Matveyev A.V."/>
            <person name="Teixeira M.M."/>
            <person name="Camargo E.P."/>
            <person name="Buck G.A."/>
        </authorList>
    </citation>
    <scope>NUCLEOTIDE SEQUENCE [LARGE SCALE GENOMIC DNA]</scope>
    <source>
        <strain evidence="11 12">TCC079E</strain>
    </source>
</reference>
<dbReference type="CDD" id="cd06557">
    <property type="entry name" value="KPHMT-like"/>
    <property type="match status" value="1"/>
</dbReference>
<dbReference type="NCBIfam" id="NF001452">
    <property type="entry name" value="PRK00311.1"/>
    <property type="match status" value="1"/>
</dbReference>
<comment type="subcellular location">
    <subcellularLocation>
        <location evidence="7">Cytoplasm</location>
    </subcellularLocation>
</comment>
<dbReference type="Proteomes" id="UP000011547">
    <property type="component" value="Chromosome"/>
</dbReference>
<keyword evidence="12" id="KW-1185">Reference proteome</keyword>
<dbReference type="UniPathway" id="UPA00028">
    <property type="reaction ID" value="UER00003"/>
</dbReference>
<dbReference type="GO" id="GO:0005737">
    <property type="term" value="C:cytoplasm"/>
    <property type="evidence" value="ECO:0007669"/>
    <property type="project" value="UniProtKB-SubCell"/>
</dbReference>
<dbReference type="PANTHER" id="PTHR20881:SF0">
    <property type="entry name" value="3-METHYL-2-OXOBUTANOATE HYDROXYMETHYLTRANSFERASE"/>
    <property type="match status" value="1"/>
</dbReference>
<dbReference type="InterPro" id="IPR015813">
    <property type="entry name" value="Pyrv/PenolPyrv_kinase-like_dom"/>
</dbReference>
<feature type="active site" description="Proton acceptor" evidence="7 8">
    <location>
        <position position="185"/>
    </location>
</feature>
<feature type="binding site" evidence="7 9">
    <location>
        <position position="116"/>
    </location>
    <ligand>
        <name>3-methyl-2-oxobutanoate</name>
        <dbReference type="ChEBI" id="CHEBI:11851"/>
    </ligand>
</feature>
<dbReference type="NCBIfam" id="TIGR00222">
    <property type="entry name" value="panB"/>
    <property type="match status" value="1"/>
</dbReference>
<organism evidence="11 12">
    <name type="scientific">Candidatus Kinetoplastidibacterium desouzai TCC079E</name>
    <dbReference type="NCBI Taxonomy" id="1208919"/>
    <lineage>
        <taxon>Bacteria</taxon>
        <taxon>Pseudomonadati</taxon>
        <taxon>Pseudomonadota</taxon>
        <taxon>Betaproteobacteria</taxon>
        <taxon>Candidatus Kinetoplastidibacterium</taxon>
    </lineage>
</organism>
<evidence type="ECO:0000256" key="5">
    <source>
        <dbReference type="ARBA" id="ARBA00022679"/>
    </source>
</evidence>
<feature type="binding site" evidence="7 10">
    <location>
        <position position="118"/>
    </location>
    <ligand>
        <name>Mg(2+)</name>
        <dbReference type="ChEBI" id="CHEBI:18420"/>
    </ligand>
</feature>
<dbReference type="PANTHER" id="PTHR20881">
    <property type="entry name" value="3-METHYL-2-OXOBUTANOATE HYDROXYMETHYLTRANSFERASE"/>
    <property type="match status" value="1"/>
</dbReference>
<dbReference type="GO" id="GO:0008168">
    <property type="term" value="F:methyltransferase activity"/>
    <property type="evidence" value="ECO:0007669"/>
    <property type="project" value="UniProtKB-KW"/>
</dbReference>
<feature type="binding site" evidence="7 9">
    <location>
        <begin position="47"/>
        <end position="48"/>
    </location>
    <ligand>
        <name>3-methyl-2-oxobutanoate</name>
        <dbReference type="ChEBI" id="CHEBI:11851"/>
    </ligand>
</feature>
<dbReference type="Pfam" id="PF02548">
    <property type="entry name" value="Pantoate_transf"/>
    <property type="match status" value="1"/>
</dbReference>
<dbReference type="PIRSF" id="PIRSF000388">
    <property type="entry name" value="Pantoate_hydroxy_MeTrfase"/>
    <property type="match status" value="1"/>
</dbReference>
<evidence type="ECO:0000256" key="3">
    <source>
        <dbReference type="ARBA" id="ARBA00011424"/>
    </source>
</evidence>
<dbReference type="KEGG" id="kde:CDSE_0138"/>
<dbReference type="InterPro" id="IPR040442">
    <property type="entry name" value="Pyrv_kinase-like_dom_sf"/>
</dbReference>
<dbReference type="HAMAP" id="MF_00156">
    <property type="entry name" value="PanB"/>
    <property type="match status" value="1"/>
</dbReference>
<dbReference type="OrthoDB" id="9781789at2"/>
<gene>
    <name evidence="7" type="primary">panB</name>
    <name evidence="11" type="ORF">CDSE_0138</name>
</gene>
<dbReference type="GO" id="GO:0000287">
    <property type="term" value="F:magnesium ion binding"/>
    <property type="evidence" value="ECO:0007669"/>
    <property type="project" value="TreeGrafter"/>
</dbReference>
<dbReference type="FunFam" id="3.20.20.60:FF:000003">
    <property type="entry name" value="3-methyl-2-oxobutanoate hydroxymethyltransferase"/>
    <property type="match status" value="1"/>
</dbReference>